<gene>
    <name evidence="5" type="ORF">MFLAVUS_009779</name>
</gene>
<evidence type="ECO:0000313" key="5">
    <source>
        <dbReference type="EMBL" id="GAA5816253.1"/>
    </source>
</evidence>
<reference evidence="5 6" key="1">
    <citation type="submission" date="2024-04" db="EMBL/GenBank/DDBJ databases">
        <title>genome sequences of Mucor flavus KT1a and Helicostylum pulchrum KT1b strains isolated from the surface of a dry-aged beef.</title>
        <authorList>
            <person name="Toyotome T."/>
            <person name="Hosono M."/>
            <person name="Torimaru M."/>
            <person name="Fukuda K."/>
            <person name="Mikami N."/>
        </authorList>
    </citation>
    <scope>NUCLEOTIDE SEQUENCE [LARGE SCALE GENOMIC DNA]</scope>
    <source>
        <strain evidence="5 6">KT1a</strain>
    </source>
</reference>
<dbReference type="InterPro" id="IPR002935">
    <property type="entry name" value="SAM_O-MeTrfase"/>
</dbReference>
<keyword evidence="2" id="KW-0808">Transferase</keyword>
<evidence type="ECO:0000256" key="4">
    <source>
        <dbReference type="ARBA" id="ARBA00023453"/>
    </source>
</evidence>
<evidence type="ECO:0000256" key="1">
    <source>
        <dbReference type="ARBA" id="ARBA00022603"/>
    </source>
</evidence>
<keyword evidence="1" id="KW-0489">Methyltransferase</keyword>
<evidence type="ECO:0008006" key="7">
    <source>
        <dbReference type="Google" id="ProtNLM"/>
    </source>
</evidence>
<dbReference type="Gene3D" id="3.40.50.150">
    <property type="entry name" value="Vaccinia Virus protein VP39"/>
    <property type="match status" value="1"/>
</dbReference>
<comment type="similarity">
    <text evidence="4">Belongs to the class I-like SAM-binding methyltransferase superfamily. Cation-dependent O-methyltransferase family.</text>
</comment>
<organism evidence="5 6">
    <name type="scientific">Mucor flavus</name>
    <dbReference type="NCBI Taxonomy" id="439312"/>
    <lineage>
        <taxon>Eukaryota</taxon>
        <taxon>Fungi</taxon>
        <taxon>Fungi incertae sedis</taxon>
        <taxon>Mucoromycota</taxon>
        <taxon>Mucoromycotina</taxon>
        <taxon>Mucoromycetes</taxon>
        <taxon>Mucorales</taxon>
        <taxon>Mucorineae</taxon>
        <taxon>Mucoraceae</taxon>
        <taxon>Mucor</taxon>
    </lineage>
</organism>
<accession>A0ABP9ZAV6</accession>
<dbReference type="EMBL" id="BAABUK010000030">
    <property type="protein sequence ID" value="GAA5816253.1"/>
    <property type="molecule type" value="Genomic_DNA"/>
</dbReference>
<dbReference type="PANTHER" id="PTHR10509">
    <property type="entry name" value="O-METHYLTRANSFERASE-RELATED"/>
    <property type="match status" value="1"/>
</dbReference>
<dbReference type="PANTHER" id="PTHR10509:SF14">
    <property type="entry name" value="CAFFEOYL-COA O-METHYLTRANSFERASE 3-RELATED"/>
    <property type="match status" value="1"/>
</dbReference>
<dbReference type="InterPro" id="IPR029063">
    <property type="entry name" value="SAM-dependent_MTases_sf"/>
</dbReference>
<dbReference type="PROSITE" id="PS51682">
    <property type="entry name" value="SAM_OMT_I"/>
    <property type="match status" value="1"/>
</dbReference>
<dbReference type="Proteomes" id="UP001473302">
    <property type="component" value="Unassembled WGS sequence"/>
</dbReference>
<evidence type="ECO:0000313" key="6">
    <source>
        <dbReference type="Proteomes" id="UP001473302"/>
    </source>
</evidence>
<comment type="caution">
    <text evidence="5">The sequence shown here is derived from an EMBL/GenBank/DDBJ whole genome shotgun (WGS) entry which is preliminary data.</text>
</comment>
<evidence type="ECO:0000256" key="3">
    <source>
        <dbReference type="ARBA" id="ARBA00022691"/>
    </source>
</evidence>
<protein>
    <recommendedName>
        <fullName evidence="7">O-methyltransferase</fullName>
    </recommendedName>
</protein>
<evidence type="ECO:0000256" key="2">
    <source>
        <dbReference type="ARBA" id="ARBA00022679"/>
    </source>
</evidence>
<dbReference type="InterPro" id="IPR050362">
    <property type="entry name" value="Cation-dep_OMT"/>
</dbReference>
<dbReference type="SUPFAM" id="SSF53335">
    <property type="entry name" value="S-adenosyl-L-methionine-dependent methyltransferases"/>
    <property type="match status" value="1"/>
</dbReference>
<sequence length="277" mass="30972">MLAMNKLLSKSLLPSLAKIHLPGDISKRFYPSFSVNDAIGNANDRLRSGEEAYCDQLSTSFKQPYLAVIETITKETQRDFDDAHMMVSKVQGKLLRQLVGLLRPNKVLEIGGFTGSSAIAMGSALSPNASLLSLELDQKHISIAERHVKSANLQDKVKFKQGPAGDSLMDLVNQSPRTRYDFIFLDADKGGYRKYYDTIMEHDLLTDHGVIVVDNVLFYGQVHKQANKEDDPEASKNLKGTAKKLDVFNKHVFNDNRVEVVMLPMFDGLSLIRKVNQ</sequence>
<keyword evidence="6" id="KW-1185">Reference proteome</keyword>
<dbReference type="Pfam" id="PF01596">
    <property type="entry name" value="Methyltransf_3"/>
    <property type="match status" value="1"/>
</dbReference>
<proteinExistence type="inferred from homology"/>
<dbReference type="CDD" id="cd02440">
    <property type="entry name" value="AdoMet_MTases"/>
    <property type="match status" value="1"/>
</dbReference>
<keyword evidence="3" id="KW-0949">S-adenosyl-L-methionine</keyword>
<name>A0ABP9ZAV6_9FUNG</name>